<dbReference type="Pfam" id="PF01943">
    <property type="entry name" value="Polysacc_synt"/>
    <property type="match status" value="1"/>
</dbReference>
<dbReference type="Proteomes" id="UP001236723">
    <property type="component" value="Unassembled WGS sequence"/>
</dbReference>
<evidence type="ECO:0000256" key="4">
    <source>
        <dbReference type="ARBA" id="ARBA00022989"/>
    </source>
</evidence>
<keyword evidence="4 6" id="KW-1133">Transmembrane helix</keyword>
<sequence length="467" mass="52602">MADHASGLLKRFSLFSIGPIVSAVISFFIVPITTWFVSPDEFGKATMFTTVLSMLILFCKLGMDGAFEREFTLWRSHVTHLLLNSSVIPLSFSLILGSIILLFYAPLSVLLFGDIELLVMVILALLLPVFISHQFNILLLRQLEQPIYYSVALIAEKLINLVVLVSILYWIDTSFKSIVIAQFISFTLTTVILTIINCKYWFSAFRIDFNLNKQLLKFGLPIMPAVLLTFLLTTIDKFSLRAWASFDEIGIYAIAMKIAGVMGIFNVSFGSFWSPTAYRWYEEGVANKKFVRINSIVISMSLLVFALIVLFKDVILLIFDESYLAASIIIPFLVIVPISEIIMQTTGKGIAFSRRTIFNLISSTIAVVFNVIGNVLLVPIYGSLGAAIATGLSFVLYLWVRSLFSRMLWFKFPIRNLMLVTIVLLGVSFINLFESSWLLNTVFALIIVVLSRSELKEVFNALKKIKQ</sequence>
<dbReference type="InterPro" id="IPR002797">
    <property type="entry name" value="Polysacc_synth"/>
</dbReference>
<comment type="caution">
    <text evidence="7">The sequence shown here is derived from an EMBL/GenBank/DDBJ whole genome shotgun (WGS) entry which is preliminary data.</text>
</comment>
<protein>
    <submittedName>
        <fullName evidence="7">O-antigen/teichoic acid export membrane protein</fullName>
    </submittedName>
</protein>
<evidence type="ECO:0000313" key="8">
    <source>
        <dbReference type="Proteomes" id="UP001236723"/>
    </source>
</evidence>
<dbReference type="RefSeq" id="WP_307069575.1">
    <property type="nucleotide sequence ID" value="NZ_JAUSUP010000013.1"/>
</dbReference>
<dbReference type="EMBL" id="JAUSUP010000013">
    <property type="protein sequence ID" value="MDQ0352744.1"/>
    <property type="molecule type" value="Genomic_DNA"/>
</dbReference>
<feature type="transmembrane region" description="Helical" evidence="6">
    <location>
        <begin position="214"/>
        <end position="234"/>
    </location>
</feature>
<feature type="transmembrane region" description="Helical" evidence="6">
    <location>
        <begin position="249"/>
        <end position="269"/>
    </location>
</feature>
<feature type="transmembrane region" description="Helical" evidence="6">
    <location>
        <begin position="81"/>
        <end position="105"/>
    </location>
</feature>
<feature type="transmembrane region" description="Helical" evidence="6">
    <location>
        <begin position="412"/>
        <end position="431"/>
    </location>
</feature>
<evidence type="ECO:0000256" key="5">
    <source>
        <dbReference type="ARBA" id="ARBA00023136"/>
    </source>
</evidence>
<evidence type="ECO:0000256" key="1">
    <source>
        <dbReference type="ARBA" id="ARBA00004651"/>
    </source>
</evidence>
<organism evidence="7 8">
    <name type="scientific">Alkalibacillus filiformis</name>
    <dbReference type="NCBI Taxonomy" id="200990"/>
    <lineage>
        <taxon>Bacteria</taxon>
        <taxon>Bacillati</taxon>
        <taxon>Bacillota</taxon>
        <taxon>Bacilli</taxon>
        <taxon>Bacillales</taxon>
        <taxon>Bacillaceae</taxon>
        <taxon>Alkalibacillus</taxon>
    </lineage>
</organism>
<gene>
    <name evidence="7" type="ORF">J2R98_002595</name>
</gene>
<dbReference type="PANTHER" id="PTHR30250:SF11">
    <property type="entry name" value="O-ANTIGEN TRANSPORTER-RELATED"/>
    <property type="match status" value="1"/>
</dbReference>
<keyword evidence="3 6" id="KW-0812">Transmembrane</keyword>
<dbReference type="PANTHER" id="PTHR30250">
    <property type="entry name" value="PST FAMILY PREDICTED COLANIC ACID TRANSPORTER"/>
    <property type="match status" value="1"/>
</dbReference>
<evidence type="ECO:0000313" key="7">
    <source>
        <dbReference type="EMBL" id="MDQ0352744.1"/>
    </source>
</evidence>
<feature type="transmembrane region" description="Helical" evidence="6">
    <location>
        <begin position="378"/>
        <end position="400"/>
    </location>
</feature>
<feature type="transmembrane region" description="Helical" evidence="6">
    <location>
        <begin position="290"/>
        <end position="311"/>
    </location>
</feature>
<feature type="transmembrane region" description="Helical" evidence="6">
    <location>
        <begin position="323"/>
        <end position="343"/>
    </location>
</feature>
<comment type="subcellular location">
    <subcellularLocation>
        <location evidence="1">Cell membrane</location>
        <topology evidence="1">Multi-pass membrane protein</topology>
    </subcellularLocation>
</comment>
<evidence type="ECO:0000256" key="3">
    <source>
        <dbReference type="ARBA" id="ARBA00022692"/>
    </source>
</evidence>
<feature type="transmembrane region" description="Helical" evidence="6">
    <location>
        <begin position="355"/>
        <end position="372"/>
    </location>
</feature>
<evidence type="ECO:0000256" key="2">
    <source>
        <dbReference type="ARBA" id="ARBA00022475"/>
    </source>
</evidence>
<keyword evidence="8" id="KW-1185">Reference proteome</keyword>
<name>A0ABU0DWA4_9BACI</name>
<feature type="transmembrane region" description="Helical" evidence="6">
    <location>
        <begin position="177"/>
        <end position="202"/>
    </location>
</feature>
<feature type="transmembrane region" description="Helical" evidence="6">
    <location>
        <begin position="117"/>
        <end position="140"/>
    </location>
</feature>
<keyword evidence="5 6" id="KW-0472">Membrane</keyword>
<feature type="transmembrane region" description="Helical" evidence="6">
    <location>
        <begin position="12"/>
        <end position="36"/>
    </location>
</feature>
<accession>A0ABU0DWA4</accession>
<reference evidence="7 8" key="1">
    <citation type="submission" date="2023-07" db="EMBL/GenBank/DDBJ databases">
        <title>Genomic Encyclopedia of Type Strains, Phase IV (KMG-IV): sequencing the most valuable type-strain genomes for metagenomic binning, comparative biology and taxonomic classification.</title>
        <authorList>
            <person name="Goeker M."/>
        </authorList>
    </citation>
    <scope>NUCLEOTIDE SEQUENCE [LARGE SCALE GENOMIC DNA]</scope>
    <source>
        <strain evidence="7 8">DSM 15448</strain>
    </source>
</reference>
<evidence type="ECO:0000256" key="6">
    <source>
        <dbReference type="SAM" id="Phobius"/>
    </source>
</evidence>
<dbReference type="InterPro" id="IPR050833">
    <property type="entry name" value="Poly_Biosynth_Transport"/>
</dbReference>
<proteinExistence type="predicted"/>
<keyword evidence="2" id="KW-1003">Cell membrane</keyword>
<feature type="transmembrane region" description="Helical" evidence="6">
    <location>
        <begin position="147"/>
        <end position="171"/>
    </location>
</feature>
<feature type="transmembrane region" description="Helical" evidence="6">
    <location>
        <begin position="42"/>
        <end position="61"/>
    </location>
</feature>